<dbReference type="GO" id="GO:0006355">
    <property type="term" value="P:regulation of DNA-templated transcription"/>
    <property type="evidence" value="ECO:0007669"/>
    <property type="project" value="UniProtKB-UniRule"/>
</dbReference>
<keyword evidence="2 6" id="KW-0963">Cytoplasm</keyword>
<dbReference type="FunFam" id="1.10.10.200:FF:000002">
    <property type="entry name" value="Probable transcriptional regulatory protein CLM62_37755"/>
    <property type="match status" value="1"/>
</dbReference>
<comment type="subcellular location">
    <subcellularLocation>
        <location evidence="6">Cytoplasm</location>
    </subcellularLocation>
</comment>
<dbReference type="GO" id="GO:0003677">
    <property type="term" value="F:DNA binding"/>
    <property type="evidence" value="ECO:0007669"/>
    <property type="project" value="UniProtKB-UniRule"/>
</dbReference>
<comment type="caution">
    <text evidence="9">The sequence shown here is derived from an EMBL/GenBank/DDBJ whole genome shotgun (WGS) entry which is preliminary data.</text>
</comment>
<evidence type="ECO:0000256" key="3">
    <source>
        <dbReference type="ARBA" id="ARBA00023015"/>
    </source>
</evidence>
<reference evidence="9" key="1">
    <citation type="submission" date="2020-07" db="EMBL/GenBank/DDBJ databases">
        <title>Huge and variable diversity of episymbiotic CPR bacteria and DPANN archaea in groundwater ecosystems.</title>
        <authorList>
            <person name="He C.Y."/>
            <person name="Keren R."/>
            <person name="Whittaker M."/>
            <person name="Farag I.F."/>
            <person name="Doudna J."/>
            <person name="Cate J.H.D."/>
            <person name="Banfield J.F."/>
        </authorList>
    </citation>
    <scope>NUCLEOTIDE SEQUENCE</scope>
    <source>
        <strain evidence="9">NC_groundwater_1370_Ag_S-0.2um_69_93</strain>
    </source>
</reference>
<dbReference type="InterPro" id="IPR026564">
    <property type="entry name" value="Transcrip_reg_TACO1-like_dom3"/>
</dbReference>
<keyword evidence="3 6" id="KW-0805">Transcription regulation</keyword>
<sequence length="249" mass="27035">MSGHSKWSTIKRKKGVLDAKRGKIFTKLIKEITVAAKMGGGDPGGNPRLRTAIDAAKAANMPQDNIKRAIAKGTGEMEGVTYEEITYEGYGPGGVALLIRVLTDNRNRTGSEIRHIFSRNGGNLAEPNSVAWMFEMKGQFLVPGKSSDEEKLMSVVLDAGADDMQPADGQFEVLTSPEAFEAVKQALEKSNIQPDSAELTMLPKTTIKLEGKAADQMLRLMEALEDHDDVQNVYANFDISEEQMASASA</sequence>
<dbReference type="InterPro" id="IPR017856">
    <property type="entry name" value="Integrase-like_N"/>
</dbReference>
<organism evidence="9 10">
    <name type="scientific">Tectimicrobiota bacterium</name>
    <dbReference type="NCBI Taxonomy" id="2528274"/>
    <lineage>
        <taxon>Bacteria</taxon>
        <taxon>Pseudomonadati</taxon>
        <taxon>Nitrospinota/Tectimicrobiota group</taxon>
        <taxon>Candidatus Tectimicrobiota</taxon>
    </lineage>
</organism>
<dbReference type="NCBIfam" id="NF009044">
    <property type="entry name" value="PRK12378.1"/>
    <property type="match status" value="1"/>
</dbReference>
<accession>A0A932ZVT4</accession>
<evidence type="ECO:0000256" key="4">
    <source>
        <dbReference type="ARBA" id="ARBA00023125"/>
    </source>
</evidence>
<dbReference type="PANTHER" id="PTHR12532">
    <property type="entry name" value="TRANSLATIONAL ACTIVATOR OF CYTOCHROME C OXIDASE 1"/>
    <property type="match status" value="1"/>
</dbReference>
<dbReference type="Gene3D" id="3.30.70.980">
    <property type="match status" value="2"/>
</dbReference>
<dbReference type="Gene3D" id="1.10.10.200">
    <property type="match status" value="1"/>
</dbReference>
<dbReference type="InterPro" id="IPR048300">
    <property type="entry name" value="TACO1_YebC-like_2nd/3rd_dom"/>
</dbReference>
<comment type="similarity">
    <text evidence="1 6">Belongs to the TACO1 family.</text>
</comment>
<name>A0A932ZVT4_UNCTE</name>
<feature type="domain" description="TACO1/YebC-like N-terminal" evidence="8">
    <location>
        <begin position="5"/>
        <end position="76"/>
    </location>
</feature>
<dbReference type="InterPro" id="IPR049083">
    <property type="entry name" value="TACO1_YebC_N"/>
</dbReference>
<dbReference type="PANTHER" id="PTHR12532:SF6">
    <property type="entry name" value="TRANSCRIPTIONAL REGULATORY PROTEIN YEBC-RELATED"/>
    <property type="match status" value="1"/>
</dbReference>
<evidence type="ECO:0000256" key="5">
    <source>
        <dbReference type="ARBA" id="ARBA00023163"/>
    </source>
</evidence>
<dbReference type="InterPro" id="IPR029072">
    <property type="entry name" value="YebC-like"/>
</dbReference>
<evidence type="ECO:0000256" key="1">
    <source>
        <dbReference type="ARBA" id="ARBA00008724"/>
    </source>
</evidence>
<dbReference type="HAMAP" id="MF_00693">
    <property type="entry name" value="Transcrip_reg_TACO1"/>
    <property type="match status" value="1"/>
</dbReference>
<feature type="domain" description="TACO1/YebC-like second and third" evidence="7">
    <location>
        <begin position="82"/>
        <end position="237"/>
    </location>
</feature>
<keyword evidence="5 6" id="KW-0804">Transcription</keyword>
<dbReference type="SUPFAM" id="SSF75625">
    <property type="entry name" value="YebC-like"/>
    <property type="match status" value="1"/>
</dbReference>
<dbReference type="FunFam" id="3.30.70.980:FF:000002">
    <property type="entry name" value="Probable transcriptional regulatory protein YebC"/>
    <property type="match status" value="1"/>
</dbReference>
<dbReference type="InterPro" id="IPR002876">
    <property type="entry name" value="Transcrip_reg_TACO1-like"/>
</dbReference>
<evidence type="ECO:0000259" key="8">
    <source>
        <dbReference type="Pfam" id="PF20772"/>
    </source>
</evidence>
<dbReference type="Proteomes" id="UP000752292">
    <property type="component" value="Unassembled WGS sequence"/>
</dbReference>
<dbReference type="Pfam" id="PF20772">
    <property type="entry name" value="TACO1_YebC_N"/>
    <property type="match status" value="1"/>
</dbReference>
<evidence type="ECO:0000313" key="10">
    <source>
        <dbReference type="Proteomes" id="UP000752292"/>
    </source>
</evidence>
<dbReference type="NCBIfam" id="NF001030">
    <property type="entry name" value="PRK00110.1"/>
    <property type="match status" value="1"/>
</dbReference>
<dbReference type="AlphaFoldDB" id="A0A932ZVT4"/>
<evidence type="ECO:0000256" key="2">
    <source>
        <dbReference type="ARBA" id="ARBA00022490"/>
    </source>
</evidence>
<keyword evidence="4 6" id="KW-0238">DNA-binding</keyword>
<gene>
    <name evidence="9" type="ORF">HY618_08480</name>
</gene>
<dbReference type="NCBIfam" id="TIGR01033">
    <property type="entry name" value="YebC/PmpR family DNA-binding transcriptional regulator"/>
    <property type="match status" value="1"/>
</dbReference>
<evidence type="ECO:0000259" key="7">
    <source>
        <dbReference type="Pfam" id="PF01709"/>
    </source>
</evidence>
<evidence type="ECO:0000256" key="6">
    <source>
        <dbReference type="HAMAP-Rule" id="MF_00693"/>
    </source>
</evidence>
<protein>
    <recommendedName>
        <fullName evidence="6">Probable transcriptional regulatory protein HY618_08480</fullName>
    </recommendedName>
</protein>
<proteinExistence type="inferred from homology"/>
<dbReference type="Pfam" id="PF01709">
    <property type="entry name" value="Transcrip_reg"/>
    <property type="match status" value="1"/>
</dbReference>
<dbReference type="GO" id="GO:0005829">
    <property type="term" value="C:cytosol"/>
    <property type="evidence" value="ECO:0007669"/>
    <property type="project" value="TreeGrafter"/>
</dbReference>
<dbReference type="EMBL" id="JACQRX010000370">
    <property type="protein sequence ID" value="MBI4252480.1"/>
    <property type="molecule type" value="Genomic_DNA"/>
</dbReference>
<evidence type="ECO:0000313" key="9">
    <source>
        <dbReference type="EMBL" id="MBI4252480.1"/>
    </source>
</evidence>